<dbReference type="Proteomes" id="UP000006690">
    <property type="component" value="Plasmid pEA320"/>
</dbReference>
<dbReference type="Pfam" id="PF22022">
    <property type="entry name" value="Phage_int_M"/>
    <property type="match status" value="1"/>
</dbReference>
<proteinExistence type="inferred from homology"/>
<dbReference type="Gene3D" id="1.10.443.10">
    <property type="entry name" value="Intergrase catalytic core"/>
    <property type="match status" value="1"/>
</dbReference>
<keyword evidence="2" id="KW-0229">DNA integration</keyword>
<dbReference type="GO" id="GO:0015074">
    <property type="term" value="P:DNA integration"/>
    <property type="evidence" value="ECO:0007669"/>
    <property type="project" value="UniProtKB-KW"/>
</dbReference>
<evidence type="ECO:0000256" key="2">
    <source>
        <dbReference type="ARBA" id="ARBA00022908"/>
    </source>
</evidence>
<dbReference type="HOGENOM" id="CLU_027562_0_4_6"/>
<name>A0A0H3LAF6_PANAA</name>
<keyword evidence="6" id="KW-0614">Plasmid</keyword>
<dbReference type="eggNOG" id="COG0582">
    <property type="taxonomic scope" value="Bacteria"/>
</dbReference>
<gene>
    <name evidence="6" type="primary">intA</name>
    <name evidence="6" type="ORF">PAJ_p0053</name>
</gene>
<dbReference type="InterPro" id="IPR013762">
    <property type="entry name" value="Integrase-like_cat_sf"/>
</dbReference>
<geneLocation type="plasmid" evidence="6 7">
    <name>pEA320</name>
</geneLocation>
<dbReference type="PROSITE" id="PS51898">
    <property type="entry name" value="TYR_RECOMBINASE"/>
    <property type="match status" value="1"/>
</dbReference>
<evidence type="ECO:0000313" key="7">
    <source>
        <dbReference type="Proteomes" id="UP000006690"/>
    </source>
</evidence>
<dbReference type="InterPro" id="IPR010998">
    <property type="entry name" value="Integrase_recombinase_N"/>
</dbReference>
<evidence type="ECO:0000313" key="6">
    <source>
        <dbReference type="EMBL" id="BAK13920.1"/>
    </source>
</evidence>
<feature type="domain" description="Tyr recombinase" evidence="5">
    <location>
        <begin position="144"/>
        <end position="327"/>
    </location>
</feature>
<dbReference type="AlphaFoldDB" id="A0A0H3LAF6"/>
<dbReference type="GO" id="GO:0006310">
    <property type="term" value="P:DNA recombination"/>
    <property type="evidence" value="ECO:0007669"/>
    <property type="project" value="UniProtKB-KW"/>
</dbReference>
<evidence type="ECO:0000256" key="4">
    <source>
        <dbReference type="ARBA" id="ARBA00023172"/>
    </source>
</evidence>
<dbReference type="PANTHER" id="PTHR30629:SF2">
    <property type="entry name" value="PROPHAGE INTEGRASE INTS-RELATED"/>
    <property type="match status" value="1"/>
</dbReference>
<dbReference type="OrthoDB" id="9795573at2"/>
<dbReference type="InterPro" id="IPR002104">
    <property type="entry name" value="Integrase_catalytic"/>
</dbReference>
<keyword evidence="4" id="KW-0233">DNA recombination</keyword>
<dbReference type="Gene3D" id="1.10.150.130">
    <property type="match status" value="1"/>
</dbReference>
<evidence type="ECO:0000256" key="1">
    <source>
        <dbReference type="ARBA" id="ARBA00008857"/>
    </source>
</evidence>
<dbReference type="GO" id="GO:0003677">
    <property type="term" value="F:DNA binding"/>
    <property type="evidence" value="ECO:0007669"/>
    <property type="project" value="UniProtKB-KW"/>
</dbReference>
<dbReference type="InterPro" id="IPR053876">
    <property type="entry name" value="Phage_int_M"/>
</dbReference>
<dbReference type="Pfam" id="PF00589">
    <property type="entry name" value="Phage_integrase"/>
    <property type="match status" value="1"/>
</dbReference>
<dbReference type="KEGG" id="paj:PAJ_p0053"/>
<dbReference type="PANTHER" id="PTHR30629">
    <property type="entry name" value="PROPHAGE INTEGRASE"/>
    <property type="match status" value="1"/>
</dbReference>
<sequence length="366" mass="41868">MAEISINTRSPHVGHHVMVWLEQISKASLSEVDNFGDEGTVEQVIKVWVKLSLLVTRRRPEIAISSLLRHVLPNIGSLPLKNLTRLRLNRLYNILISEGKKEEARRVFALTKQFLSWAEMQGYLEHSPVASMKKRDIAGRAASPRSRQLSDAEIWVFWHGLDNWALSEQARWALRLCLVSARRPDEIVQARKAEFNLQSGLWKQGTRNKSQREHTLPVSSLMRLCIESLLKASDPASPWLVPAPRDVMQPLSKGALNQALRRMLRAPRGLGLEHFTPRDLRRTARSKLSALDTPNDVARKIMNHALEGIDRVYDTHDYVVQMRAALEKYSESLQVIINSDSYHFLHHRYEGERLKLDSSSVMVMSL</sequence>
<reference evidence="7" key="1">
    <citation type="journal article" date="2012" name="Appl. Microbiol. Biotechnol.">
        <title>The complete genome sequence of Pantoea ananatis AJ13355, an organism with great biotechnological potential.</title>
        <authorList>
            <person name="Hara Y."/>
            <person name="Kadotani N."/>
            <person name="Izui H."/>
            <person name="Katashkina J.I."/>
            <person name="Kuvaeva T.M."/>
            <person name="Andreeva I.G."/>
            <person name="Golubeva L.I."/>
            <person name="Malko D.B."/>
            <person name="Makeev V.J."/>
            <person name="Mashko S.V."/>
            <person name="Kozlov Y.I."/>
        </authorList>
    </citation>
    <scope>NUCLEOTIDE SEQUENCE [LARGE SCALE GENOMIC DNA]</scope>
    <source>
        <strain evidence="7">AJ13355</strain>
        <plasmid evidence="7">Plasmid pEA320</plasmid>
    </source>
</reference>
<protein>
    <submittedName>
        <fullName evidence="6">Phage integrase IntA</fullName>
    </submittedName>
</protein>
<organism evidence="6 7">
    <name type="scientific">Pantoea ananatis (strain AJ13355)</name>
    <dbReference type="NCBI Taxonomy" id="932677"/>
    <lineage>
        <taxon>Bacteria</taxon>
        <taxon>Pseudomonadati</taxon>
        <taxon>Pseudomonadota</taxon>
        <taxon>Gammaproteobacteria</taxon>
        <taxon>Enterobacterales</taxon>
        <taxon>Erwiniaceae</taxon>
        <taxon>Pantoea</taxon>
    </lineage>
</organism>
<dbReference type="CDD" id="cd00801">
    <property type="entry name" value="INT_P4_C"/>
    <property type="match status" value="1"/>
</dbReference>
<dbReference type="SUPFAM" id="SSF56349">
    <property type="entry name" value="DNA breaking-rejoining enzymes"/>
    <property type="match status" value="1"/>
</dbReference>
<dbReference type="PATRIC" id="fig|932677.3.peg.4429"/>
<dbReference type="EMBL" id="AP012033">
    <property type="protein sequence ID" value="BAK13920.1"/>
    <property type="molecule type" value="Genomic_DNA"/>
</dbReference>
<dbReference type="InterPro" id="IPR050808">
    <property type="entry name" value="Phage_Integrase"/>
</dbReference>
<evidence type="ECO:0000256" key="3">
    <source>
        <dbReference type="ARBA" id="ARBA00023125"/>
    </source>
</evidence>
<comment type="similarity">
    <text evidence="1">Belongs to the 'phage' integrase family.</text>
</comment>
<dbReference type="RefSeq" id="WP_014598182.1">
    <property type="nucleotide sequence ID" value="NC_017533.1"/>
</dbReference>
<accession>A0A0H3LAF6</accession>
<evidence type="ECO:0000259" key="5">
    <source>
        <dbReference type="PROSITE" id="PS51898"/>
    </source>
</evidence>
<keyword evidence="3" id="KW-0238">DNA-binding</keyword>
<dbReference type="InterPro" id="IPR011010">
    <property type="entry name" value="DNA_brk_join_enz"/>
</dbReference>